<comment type="caution">
    <text evidence="11">The sequence shown here is derived from an EMBL/GenBank/DDBJ whole genome shotgun (WGS) entry which is preliminary data.</text>
</comment>
<evidence type="ECO:0000259" key="10">
    <source>
        <dbReference type="PROSITE" id="PS50035"/>
    </source>
</evidence>
<keyword evidence="8 9" id="KW-1208">Phospholipid metabolism</keyword>
<gene>
    <name evidence="9 11" type="primary">clsB</name>
    <name evidence="11" type="ORF">M5G18_20375</name>
</gene>
<dbReference type="GO" id="GO:0016740">
    <property type="term" value="F:transferase activity"/>
    <property type="evidence" value="ECO:0007669"/>
    <property type="project" value="UniProtKB-KW"/>
</dbReference>
<keyword evidence="5 9" id="KW-0443">Lipid metabolism</keyword>
<feature type="domain" description="PLD phosphodiesterase" evidence="10">
    <location>
        <begin position="135"/>
        <end position="162"/>
    </location>
</feature>
<dbReference type="InterPro" id="IPR001736">
    <property type="entry name" value="PLipase_D/transphosphatidylase"/>
</dbReference>
<feature type="active site" evidence="9">
    <location>
        <position position="326"/>
    </location>
</feature>
<dbReference type="CDD" id="cd09159">
    <property type="entry name" value="PLDc_ybhO_like_2"/>
    <property type="match status" value="1"/>
</dbReference>
<keyword evidence="12" id="KW-1185">Reference proteome</keyword>
<keyword evidence="2 9" id="KW-0444">Lipid biosynthesis</keyword>
<dbReference type="InterPro" id="IPR025202">
    <property type="entry name" value="PLD-like_dom"/>
</dbReference>
<evidence type="ECO:0000256" key="9">
    <source>
        <dbReference type="HAMAP-Rule" id="MF_01917"/>
    </source>
</evidence>
<dbReference type="NCBIfam" id="NF008427">
    <property type="entry name" value="PRK11263.1"/>
    <property type="match status" value="1"/>
</dbReference>
<name>A0ABT5PSR2_9PSED</name>
<keyword evidence="6 9" id="KW-0472">Membrane</keyword>
<dbReference type="HAMAP" id="MF_01917">
    <property type="entry name" value="Cardiolipin_synth_ClsB"/>
    <property type="match status" value="1"/>
</dbReference>
<dbReference type="SMART" id="SM00155">
    <property type="entry name" value="PLDc"/>
    <property type="match status" value="2"/>
</dbReference>
<feature type="active site" evidence="9">
    <location>
        <position position="142"/>
    </location>
</feature>
<evidence type="ECO:0000256" key="3">
    <source>
        <dbReference type="ARBA" id="ARBA00022679"/>
    </source>
</evidence>
<proteinExistence type="inferred from homology"/>
<dbReference type="PROSITE" id="PS50035">
    <property type="entry name" value="PLD"/>
    <property type="match status" value="2"/>
</dbReference>
<evidence type="ECO:0000256" key="1">
    <source>
        <dbReference type="ARBA" id="ARBA00022475"/>
    </source>
</evidence>
<dbReference type="Proteomes" id="UP001150531">
    <property type="component" value="Unassembled WGS sequence"/>
</dbReference>
<evidence type="ECO:0000256" key="4">
    <source>
        <dbReference type="ARBA" id="ARBA00022737"/>
    </source>
</evidence>
<dbReference type="PANTHER" id="PTHR21248">
    <property type="entry name" value="CARDIOLIPIN SYNTHASE"/>
    <property type="match status" value="1"/>
</dbReference>
<keyword evidence="7 9" id="KW-0594">Phospholipid biosynthesis</keyword>
<feature type="active site" evidence="9">
    <location>
        <position position="140"/>
    </location>
</feature>
<evidence type="ECO:0000256" key="7">
    <source>
        <dbReference type="ARBA" id="ARBA00023209"/>
    </source>
</evidence>
<keyword evidence="1 9" id="KW-1003">Cell membrane</keyword>
<evidence type="ECO:0000256" key="2">
    <source>
        <dbReference type="ARBA" id="ARBA00022516"/>
    </source>
</evidence>
<feature type="active site" evidence="9">
    <location>
        <position position="147"/>
    </location>
</feature>
<dbReference type="SUPFAM" id="SSF56024">
    <property type="entry name" value="Phospholipase D/nuclease"/>
    <property type="match status" value="2"/>
</dbReference>
<dbReference type="EC" id="2.7.8.-" evidence="9"/>
<dbReference type="CDD" id="cd09110">
    <property type="entry name" value="PLDc_CLS_1"/>
    <property type="match status" value="1"/>
</dbReference>
<accession>A0ABT5PSR2</accession>
<dbReference type="PANTHER" id="PTHR21248:SF23">
    <property type="entry name" value="CARDIOLIPIN SYNTHASE B"/>
    <property type="match status" value="1"/>
</dbReference>
<comment type="subcellular location">
    <subcellularLocation>
        <location evidence="9">Cell membrane</location>
        <topology evidence="9">Peripheral membrane protein</topology>
    </subcellularLocation>
</comment>
<comment type="similarity">
    <text evidence="9">Belongs to the phospholipase D family. Cardiolipin synthase subfamily. ClsB sub-subfamily.</text>
</comment>
<evidence type="ECO:0000256" key="8">
    <source>
        <dbReference type="ARBA" id="ARBA00023264"/>
    </source>
</evidence>
<comment type="function">
    <text evidence="9">Catalyzes the phosphatidyl group transfer from one phosphatidylglycerol molecule to another to form cardiolipin (CL) (diphosphatidylglycerol) and glycerol.</text>
</comment>
<feature type="domain" description="PLD phosphodiesterase" evidence="10">
    <location>
        <begin position="314"/>
        <end position="341"/>
    </location>
</feature>
<reference evidence="11" key="1">
    <citation type="submission" date="2022-05" db="EMBL/GenBank/DDBJ databases">
        <title>Novel Pseudomonas spp. Isolated from a Rainbow Trout Aquaculture Facility.</title>
        <authorList>
            <person name="Testerman T."/>
            <person name="Graf J."/>
        </authorList>
    </citation>
    <scope>NUCLEOTIDE SEQUENCE</scope>
    <source>
        <strain evidence="11">ID386</strain>
    </source>
</reference>
<dbReference type="Gene3D" id="3.30.870.10">
    <property type="entry name" value="Endonuclease Chain A"/>
    <property type="match status" value="2"/>
</dbReference>
<dbReference type="InterPro" id="IPR030872">
    <property type="entry name" value="Cardiolipin_synth_ClsB"/>
</dbReference>
<dbReference type="Pfam" id="PF13091">
    <property type="entry name" value="PLDc_2"/>
    <property type="match status" value="2"/>
</dbReference>
<evidence type="ECO:0000313" key="11">
    <source>
        <dbReference type="EMBL" id="MDD1126963.1"/>
    </source>
</evidence>
<comment type="catalytic activity">
    <reaction evidence="9">
        <text>2 a 1,2-diacyl-sn-glycero-3-phospho-(1'-sn-glycerol) = a cardiolipin + glycerol</text>
        <dbReference type="Rhea" id="RHEA:31451"/>
        <dbReference type="ChEBI" id="CHEBI:17754"/>
        <dbReference type="ChEBI" id="CHEBI:62237"/>
        <dbReference type="ChEBI" id="CHEBI:64716"/>
    </reaction>
</comment>
<evidence type="ECO:0000313" key="12">
    <source>
        <dbReference type="Proteomes" id="UP001150531"/>
    </source>
</evidence>
<evidence type="ECO:0000256" key="5">
    <source>
        <dbReference type="ARBA" id="ARBA00023098"/>
    </source>
</evidence>
<feature type="active site" evidence="9">
    <location>
        <position position="319"/>
    </location>
</feature>
<dbReference type="RefSeq" id="WP_273926175.1">
    <property type="nucleotide sequence ID" value="NZ_JAMDGS010000013.1"/>
</dbReference>
<keyword evidence="4" id="KW-0677">Repeat</keyword>
<evidence type="ECO:0000256" key="6">
    <source>
        <dbReference type="ARBA" id="ARBA00023136"/>
    </source>
</evidence>
<dbReference type="EMBL" id="JAMDGS010000013">
    <property type="protein sequence ID" value="MDD1126963.1"/>
    <property type="molecule type" value="Genomic_DNA"/>
</dbReference>
<feature type="active site" evidence="9">
    <location>
        <position position="321"/>
    </location>
</feature>
<protein>
    <recommendedName>
        <fullName evidence="9">Cardiolipin synthase B</fullName>
        <shortName evidence="9">CL synthase</shortName>
        <ecNumber evidence="9">2.7.8.-</ecNumber>
    </recommendedName>
</protein>
<organism evidence="11 12">
    <name type="scientific">Pseudomonas aphyarum</name>
    <dbReference type="NCBI Taxonomy" id="2942629"/>
    <lineage>
        <taxon>Bacteria</taxon>
        <taxon>Pseudomonadati</taxon>
        <taxon>Pseudomonadota</taxon>
        <taxon>Gammaproteobacteria</taxon>
        <taxon>Pseudomonadales</taxon>
        <taxon>Pseudomonadaceae</taxon>
        <taxon>Pseudomonas</taxon>
    </lineage>
</organism>
<sequence>MSSAPLEKSAVEPVSITPPVREPGTVDVEYRWQGNNRLELLENGEEYFPRVFEAMRAAKSEILLETFIVFEDKVGKELQEILIDAARRGVRTTVSLDGFGCGELSTGYLTALSDAGVHLQIFDPAPKRLGIRTNWFRRLHRKIVVVDGLIAFIGGINFFGDHLADFGPEAKQDYSVEVQGPAVADIHHFALLQSGRPGRARFWWQRRRQRRAEMAFDDHDGQVRLVFRDNDRHNTDIEDVYLQVLRRAQRRVVIANAYFFPGYRLLREIRNAARRGVEVRLILQGQPDMLVAKLAARMTYDYLLKAGVQIHEYCERPLHGKVALVDEEWSTVGSSNLDPLSLSLNLEANVLIRDRAFNRHLFERLEDLSHNHCKAMDAAKSPRGRIWHMTVGFLVFHFLRHFPAMAGWLPAHKPRLKPFTHAAGSDPS</sequence>
<keyword evidence="3 9" id="KW-0808">Transferase</keyword>